<keyword evidence="3" id="KW-1185">Reference proteome</keyword>
<gene>
    <name evidence="2" type="ORF">PV09_00967</name>
</gene>
<evidence type="ECO:0000313" key="3">
    <source>
        <dbReference type="Proteomes" id="UP000053259"/>
    </source>
</evidence>
<proteinExistence type="predicted"/>
<protein>
    <recommendedName>
        <fullName evidence="4">CMP/dCMP-type deaminase domain-containing protein</fullName>
    </recommendedName>
</protein>
<name>A0A0D1Z512_9PEZI</name>
<dbReference type="EMBL" id="KN847531">
    <property type="protein sequence ID" value="KIW08022.1"/>
    <property type="molecule type" value="Genomic_DNA"/>
</dbReference>
<dbReference type="HOGENOM" id="CLU_025939_0_0_1"/>
<dbReference type="InParanoid" id="A0A0D1Z512"/>
<dbReference type="Gene3D" id="3.40.140.10">
    <property type="entry name" value="Cytidine Deaminase, domain 2"/>
    <property type="match status" value="1"/>
</dbReference>
<feature type="region of interest" description="Disordered" evidence="1">
    <location>
        <begin position="198"/>
        <end position="303"/>
    </location>
</feature>
<evidence type="ECO:0000313" key="2">
    <source>
        <dbReference type="EMBL" id="KIW08022.1"/>
    </source>
</evidence>
<dbReference type="GO" id="GO:0006139">
    <property type="term" value="P:nucleobase-containing compound metabolic process"/>
    <property type="evidence" value="ECO:0007669"/>
    <property type="project" value="UniProtKB-ARBA"/>
</dbReference>
<dbReference type="GeneID" id="27308940"/>
<reference evidence="2 3" key="1">
    <citation type="submission" date="2015-01" db="EMBL/GenBank/DDBJ databases">
        <title>The Genome Sequence of Ochroconis gallopava CBS43764.</title>
        <authorList>
            <consortium name="The Broad Institute Genomics Platform"/>
            <person name="Cuomo C."/>
            <person name="de Hoog S."/>
            <person name="Gorbushina A."/>
            <person name="Stielow B."/>
            <person name="Teixiera M."/>
            <person name="Abouelleil A."/>
            <person name="Chapman S.B."/>
            <person name="Priest M."/>
            <person name="Young S.K."/>
            <person name="Wortman J."/>
            <person name="Nusbaum C."/>
            <person name="Birren B."/>
        </authorList>
    </citation>
    <scope>NUCLEOTIDE SEQUENCE [LARGE SCALE GENOMIC DNA]</scope>
    <source>
        <strain evidence="2 3">CBS 43764</strain>
    </source>
</reference>
<feature type="compositionally biased region" description="Basic and acidic residues" evidence="1">
    <location>
        <begin position="259"/>
        <end position="274"/>
    </location>
</feature>
<feature type="compositionally biased region" description="Polar residues" evidence="1">
    <location>
        <begin position="249"/>
        <end position="258"/>
    </location>
</feature>
<accession>A0A0D1Z512</accession>
<dbReference type="InterPro" id="IPR016193">
    <property type="entry name" value="Cytidine_deaminase-like"/>
</dbReference>
<sequence>MKTDTYLALCLEQAAHSSLHYRHGAIIVRGGKIIGQGFNDYRHGFDGGALQSGKIAKGTFDGPTIAELKHSMKNRPKHKHAINHACGATDGNSLVSFESSPGHGYHGNIVLSMHSEIMAIHSALSRSGALASSTIRSSKPSFKCDANASGSMSRQSATLLSKRGQCRDGAPGPKRRSGVLEPLHLNLVKLEEELWLGEDQNPEQEAARKDRDRSSRSDKFREGHRFRHFSDASTMHIRPEAPKTRRRCNSSLEGQGKSSMDHTIKFSGSDQERRTKTKSGLANSQDRFAAHSSEPVPMPKRRAKATIADRVRNTKLNGADLYVARFSGLGNASREREIRLRSPAKPRTTDPMSAVLKDSQPPAFSCSSNSDGSLHEELLNPCPESDERSAESVEEPPILASVCASKPCYRCVLYMHSVGIRRVFWTNASGKWQGAKMRDLVAVLDGDSSNGLGRNFGMFVTKHEILMMRRLISTH</sequence>
<feature type="region of interest" description="Disordered" evidence="1">
    <location>
        <begin position="139"/>
        <end position="178"/>
    </location>
</feature>
<feature type="compositionally biased region" description="Basic and acidic residues" evidence="1">
    <location>
        <begin position="205"/>
        <end position="223"/>
    </location>
</feature>
<evidence type="ECO:0008006" key="4">
    <source>
        <dbReference type="Google" id="ProtNLM"/>
    </source>
</evidence>
<evidence type="ECO:0000256" key="1">
    <source>
        <dbReference type="SAM" id="MobiDB-lite"/>
    </source>
</evidence>
<dbReference type="Proteomes" id="UP000053259">
    <property type="component" value="Unassembled WGS sequence"/>
</dbReference>
<dbReference type="VEuPathDB" id="FungiDB:PV09_00967"/>
<dbReference type="SUPFAM" id="SSF53927">
    <property type="entry name" value="Cytidine deaminase-like"/>
    <property type="match status" value="1"/>
</dbReference>
<feature type="compositionally biased region" description="Polar residues" evidence="1">
    <location>
        <begin position="148"/>
        <end position="159"/>
    </location>
</feature>
<dbReference type="OrthoDB" id="9972196at2759"/>
<feature type="region of interest" description="Disordered" evidence="1">
    <location>
        <begin position="343"/>
        <end position="393"/>
    </location>
</feature>
<dbReference type="RefSeq" id="XP_016217891.1">
    <property type="nucleotide sequence ID" value="XM_016353796.1"/>
</dbReference>
<dbReference type="AlphaFoldDB" id="A0A0D1Z512"/>
<organism evidence="2 3">
    <name type="scientific">Verruconis gallopava</name>
    <dbReference type="NCBI Taxonomy" id="253628"/>
    <lineage>
        <taxon>Eukaryota</taxon>
        <taxon>Fungi</taxon>
        <taxon>Dikarya</taxon>
        <taxon>Ascomycota</taxon>
        <taxon>Pezizomycotina</taxon>
        <taxon>Dothideomycetes</taxon>
        <taxon>Pleosporomycetidae</taxon>
        <taxon>Venturiales</taxon>
        <taxon>Sympoventuriaceae</taxon>
        <taxon>Verruconis</taxon>
    </lineage>
</organism>
<dbReference type="GO" id="GO:0003824">
    <property type="term" value="F:catalytic activity"/>
    <property type="evidence" value="ECO:0007669"/>
    <property type="project" value="InterPro"/>
</dbReference>
<dbReference type="STRING" id="253628.A0A0D1Z512"/>